<keyword evidence="7" id="KW-1185">Reference proteome</keyword>
<dbReference type="PANTHER" id="PTHR32089">
    <property type="entry name" value="METHYL-ACCEPTING CHEMOTAXIS PROTEIN MCPB"/>
    <property type="match status" value="1"/>
</dbReference>
<evidence type="ECO:0000256" key="1">
    <source>
        <dbReference type="ARBA" id="ARBA00023224"/>
    </source>
</evidence>
<name>A0A850H6T8_9SPHN</name>
<reference evidence="6 7" key="1">
    <citation type="submission" date="2020-06" db="EMBL/GenBank/DDBJ databases">
        <title>Altererythrobacter lutimaris sp. nov., a marine bacterium isolated from a tidal flat.</title>
        <authorList>
            <person name="Kim D."/>
            <person name="Yoo Y."/>
            <person name="Kim J.-J."/>
        </authorList>
    </citation>
    <scope>NUCLEOTIDE SEQUENCE [LARGE SCALE GENOMIC DNA]</scope>
    <source>
        <strain evidence="6 7">JGD-16</strain>
    </source>
</reference>
<evidence type="ECO:0000256" key="2">
    <source>
        <dbReference type="ARBA" id="ARBA00029447"/>
    </source>
</evidence>
<evidence type="ECO:0000256" key="3">
    <source>
        <dbReference type="PROSITE-ProRule" id="PRU00284"/>
    </source>
</evidence>
<comment type="similarity">
    <text evidence="2">Belongs to the methyl-accepting chemotaxis (MCP) protein family.</text>
</comment>
<dbReference type="RefSeq" id="WP_176273104.1">
    <property type="nucleotide sequence ID" value="NZ_JABWTA010000001.1"/>
</dbReference>
<comment type="caution">
    <text evidence="6">The sequence shown here is derived from an EMBL/GenBank/DDBJ whole genome shotgun (WGS) entry which is preliminary data.</text>
</comment>
<keyword evidence="4" id="KW-0812">Transmembrane</keyword>
<evidence type="ECO:0000313" key="7">
    <source>
        <dbReference type="Proteomes" id="UP000546031"/>
    </source>
</evidence>
<organism evidence="6 7">
    <name type="scientific">Altererythrobacter lutimaris</name>
    <dbReference type="NCBI Taxonomy" id="2743979"/>
    <lineage>
        <taxon>Bacteria</taxon>
        <taxon>Pseudomonadati</taxon>
        <taxon>Pseudomonadota</taxon>
        <taxon>Alphaproteobacteria</taxon>
        <taxon>Sphingomonadales</taxon>
        <taxon>Erythrobacteraceae</taxon>
        <taxon>Altererythrobacter</taxon>
    </lineage>
</organism>
<dbReference type="InterPro" id="IPR004089">
    <property type="entry name" value="MCPsignal_dom"/>
</dbReference>
<dbReference type="Pfam" id="PF00015">
    <property type="entry name" value="MCPsignal"/>
    <property type="match status" value="1"/>
</dbReference>
<dbReference type="SMART" id="SM00283">
    <property type="entry name" value="MA"/>
    <property type="match status" value="1"/>
</dbReference>
<dbReference type="GO" id="GO:0004888">
    <property type="term" value="F:transmembrane signaling receptor activity"/>
    <property type="evidence" value="ECO:0007669"/>
    <property type="project" value="InterPro"/>
</dbReference>
<dbReference type="PANTHER" id="PTHR32089:SF112">
    <property type="entry name" value="LYSOZYME-LIKE PROTEIN-RELATED"/>
    <property type="match status" value="1"/>
</dbReference>
<dbReference type="Gene3D" id="6.10.340.10">
    <property type="match status" value="1"/>
</dbReference>
<proteinExistence type="inferred from homology"/>
<keyword evidence="1 3" id="KW-0807">Transducer</keyword>
<keyword evidence="4" id="KW-1133">Transmembrane helix</keyword>
<dbReference type="InterPro" id="IPR004090">
    <property type="entry name" value="Chemotax_Me-accpt_rcpt"/>
</dbReference>
<accession>A0A850H6T8</accession>
<dbReference type="Proteomes" id="UP000546031">
    <property type="component" value="Unassembled WGS sequence"/>
</dbReference>
<dbReference type="SUPFAM" id="SSF58104">
    <property type="entry name" value="Methyl-accepting chemotaxis protein (MCP) signaling domain"/>
    <property type="match status" value="1"/>
</dbReference>
<keyword evidence="4" id="KW-0472">Membrane</keyword>
<dbReference type="AlphaFoldDB" id="A0A850H6T8"/>
<dbReference type="GO" id="GO:0016020">
    <property type="term" value="C:membrane"/>
    <property type="evidence" value="ECO:0007669"/>
    <property type="project" value="InterPro"/>
</dbReference>
<dbReference type="Gene3D" id="1.10.287.950">
    <property type="entry name" value="Methyl-accepting chemotaxis protein"/>
    <property type="match status" value="1"/>
</dbReference>
<feature type="domain" description="Methyl-accepting transducer" evidence="5">
    <location>
        <begin position="208"/>
        <end position="451"/>
    </location>
</feature>
<dbReference type="EMBL" id="JABWTA010000001">
    <property type="protein sequence ID" value="NVE94877.1"/>
    <property type="molecule type" value="Genomic_DNA"/>
</dbReference>
<dbReference type="PRINTS" id="PR00260">
    <property type="entry name" value="CHEMTRNSDUCR"/>
</dbReference>
<protein>
    <submittedName>
        <fullName evidence="6">Methyl-accepting chemotaxis protein</fullName>
    </submittedName>
</protein>
<evidence type="ECO:0000259" key="5">
    <source>
        <dbReference type="PROSITE" id="PS50111"/>
    </source>
</evidence>
<dbReference type="GO" id="GO:0007165">
    <property type="term" value="P:signal transduction"/>
    <property type="evidence" value="ECO:0007669"/>
    <property type="project" value="UniProtKB-KW"/>
</dbReference>
<dbReference type="PROSITE" id="PS50111">
    <property type="entry name" value="CHEMOTAXIS_TRANSDUC_2"/>
    <property type="match status" value="1"/>
</dbReference>
<dbReference type="GO" id="GO:0006935">
    <property type="term" value="P:chemotaxis"/>
    <property type="evidence" value="ECO:0007669"/>
    <property type="project" value="InterPro"/>
</dbReference>
<feature type="transmembrane region" description="Helical" evidence="4">
    <location>
        <begin position="43"/>
        <end position="68"/>
    </location>
</feature>
<sequence length="471" mass="49973">MTAQPDPSQFTVDSELTDESIRFDEKVDPFTAWFGRLGTSPKVFFVVVLPLAISLASAAFAYMGLAAVESGLAAGTEQAITTARAEISTLQVMLIVSIALSAILFVLVLGVINRDIIRSSRQLIDCLTLITDRKFDFEVPGQDRSDEYGQLAVAIESIRIANAEFVALEKDNQQRLESNLVSEQDSRQKRRELLSRLAKQLEREVVDVANGVATAANQLKTTATGMAATAEQANIRTEQVALSMEEANAGATSAAAASDEFAMSIGEISQQAANSAEMARAASTSAGEADATISALSASAEEVGQIVELIQTIAQRTNLLALNASIEAARGGEAGRGFAVVASEVKELAMQTSRATEQVAEQIRAMQDTTGASVSALRSIASQINQLEVTAVSIASAVDQQSVAGQELARNIDKAANGTDQVSEHVEDVRELSLSTGAAASQVLASSTELESQASSLREQLNRFLRQVRED</sequence>
<feature type="transmembrane region" description="Helical" evidence="4">
    <location>
        <begin position="88"/>
        <end position="112"/>
    </location>
</feature>
<evidence type="ECO:0000256" key="4">
    <source>
        <dbReference type="SAM" id="Phobius"/>
    </source>
</evidence>
<gene>
    <name evidence="6" type="ORF">HUO12_08185</name>
</gene>
<evidence type="ECO:0000313" key="6">
    <source>
        <dbReference type="EMBL" id="NVE94877.1"/>
    </source>
</evidence>